<protein>
    <submittedName>
        <fullName evidence="3">PucR family transcriptional regulator</fullName>
    </submittedName>
</protein>
<feature type="domain" description="RsbT co-antagonist protein RsbRD N-terminal" evidence="2">
    <location>
        <begin position="19"/>
        <end position="118"/>
    </location>
</feature>
<dbReference type="AlphaFoldDB" id="A0A7X8TIG2"/>
<keyword evidence="4" id="KW-1185">Reference proteome</keyword>
<dbReference type="Proteomes" id="UP000523139">
    <property type="component" value="Unassembled WGS sequence"/>
</dbReference>
<evidence type="ECO:0000259" key="2">
    <source>
        <dbReference type="Pfam" id="PF14361"/>
    </source>
</evidence>
<sequence length="304" mass="34314">MEDNAWGSLLNRVRENRHQLLEDFLAELSRQPDYVDASVSRDELERTALQVFDLFLNRLADPQGGSGSGSSDVATQLGRRRARQGVSFEQFTEAVRINFRLFWRALHRVAQPDLVEALPAHELFATTAGDHPGLLESHYGQRPYFTYDDGEYHLLFRHRQETGETPEALGQTVAHIRHVPGLGALAAAAGLARKLLAQHVEAGVVSPRTGFSRLVAEGLGDQLFGFEHEVIGRYHQLPEEERQRYAETLEVFLRSGSIRQAAEELYLHRNTVFKRLRSFEEITGLNVTIPQDAIIAMVMLAHRP</sequence>
<proteinExistence type="predicted"/>
<dbReference type="EMBL" id="JABAHY010000003">
    <property type="protein sequence ID" value="NLS09351.1"/>
    <property type="molecule type" value="Genomic_DNA"/>
</dbReference>
<dbReference type="Gene3D" id="1.10.10.2840">
    <property type="entry name" value="PucR C-terminal helix-turn-helix domain"/>
    <property type="match status" value="1"/>
</dbReference>
<reference evidence="3 4" key="1">
    <citation type="submission" date="2020-04" db="EMBL/GenBank/DDBJ databases">
        <title>Nesterenkonia sp. nov., isolated from marine sediment.</title>
        <authorList>
            <person name="Zhang G."/>
        </authorList>
    </citation>
    <scope>NUCLEOTIDE SEQUENCE [LARGE SCALE GENOMIC DNA]</scope>
    <source>
        <strain evidence="3 4">MY13</strain>
    </source>
</reference>
<accession>A0A7X8TIG2</accession>
<dbReference type="InterPro" id="IPR051448">
    <property type="entry name" value="CdaR-like_regulators"/>
</dbReference>
<evidence type="ECO:0000313" key="4">
    <source>
        <dbReference type="Proteomes" id="UP000523139"/>
    </source>
</evidence>
<name>A0A7X8TIG2_9MICC</name>
<evidence type="ECO:0000259" key="1">
    <source>
        <dbReference type="Pfam" id="PF13556"/>
    </source>
</evidence>
<evidence type="ECO:0000313" key="3">
    <source>
        <dbReference type="EMBL" id="NLS09351.1"/>
    </source>
</evidence>
<dbReference type="Pfam" id="PF13556">
    <property type="entry name" value="HTH_30"/>
    <property type="match status" value="1"/>
</dbReference>
<dbReference type="InterPro" id="IPR025751">
    <property type="entry name" value="RsbRD_N_dom"/>
</dbReference>
<dbReference type="InterPro" id="IPR042070">
    <property type="entry name" value="PucR_C-HTH_sf"/>
</dbReference>
<gene>
    <name evidence="3" type="ORF">HGQ17_04880</name>
</gene>
<comment type="caution">
    <text evidence="3">The sequence shown here is derived from an EMBL/GenBank/DDBJ whole genome shotgun (WGS) entry which is preliminary data.</text>
</comment>
<dbReference type="RefSeq" id="WP_168886853.1">
    <property type="nucleotide sequence ID" value="NZ_JABAHY010000003.1"/>
</dbReference>
<organism evidence="3 4">
    <name type="scientific">Nesterenkonia sedimenti</name>
    <dbReference type="NCBI Taxonomy" id="1463632"/>
    <lineage>
        <taxon>Bacteria</taxon>
        <taxon>Bacillati</taxon>
        <taxon>Actinomycetota</taxon>
        <taxon>Actinomycetes</taxon>
        <taxon>Micrococcales</taxon>
        <taxon>Micrococcaceae</taxon>
        <taxon>Nesterenkonia</taxon>
    </lineage>
</organism>
<dbReference type="InterPro" id="IPR025736">
    <property type="entry name" value="PucR_C-HTH_dom"/>
</dbReference>
<dbReference type="PANTHER" id="PTHR33744">
    <property type="entry name" value="CARBOHYDRATE DIACID REGULATOR"/>
    <property type="match status" value="1"/>
</dbReference>
<feature type="domain" description="PucR C-terminal helix-turn-helix" evidence="1">
    <location>
        <begin position="246"/>
        <end position="297"/>
    </location>
</feature>
<dbReference type="Pfam" id="PF14361">
    <property type="entry name" value="RsbRD_N"/>
    <property type="match status" value="1"/>
</dbReference>